<name>A0A0R1UUQ6_9LACO</name>
<feature type="domain" description="Thiamine pyrophosphate enzyme TPP-binding" evidence="6">
    <location>
        <begin position="403"/>
        <end position="551"/>
    </location>
</feature>
<dbReference type="AlphaFoldDB" id="A0A0R1UUQ6"/>
<dbReference type="PANTHER" id="PTHR42981">
    <property type="entry name" value="PYRUVATE DEHYDROGENASE [UBIQUINONE]"/>
    <property type="match status" value="1"/>
</dbReference>
<dbReference type="SUPFAM" id="SSF52518">
    <property type="entry name" value="Thiamin diphosphate-binding fold (THDP-binding)"/>
    <property type="match status" value="2"/>
</dbReference>
<dbReference type="InterPro" id="IPR011766">
    <property type="entry name" value="TPP_enzyme_TPP-bd"/>
</dbReference>
<dbReference type="Pfam" id="PF02776">
    <property type="entry name" value="TPP_enzyme_N"/>
    <property type="match status" value="1"/>
</dbReference>
<dbReference type="InterPro" id="IPR047212">
    <property type="entry name" value="TPP_POXB-like"/>
</dbReference>
<evidence type="ECO:0000256" key="4">
    <source>
        <dbReference type="RuleBase" id="RU362132"/>
    </source>
</evidence>
<dbReference type="InterPro" id="IPR029035">
    <property type="entry name" value="DHS-like_NAD/FAD-binding_dom"/>
</dbReference>
<dbReference type="EC" id="1.2.3.3" evidence="3"/>
<evidence type="ECO:0000256" key="1">
    <source>
        <dbReference type="ARBA" id="ARBA00007812"/>
    </source>
</evidence>
<keyword evidence="9" id="KW-1185">Reference proteome</keyword>
<dbReference type="Pfam" id="PF02775">
    <property type="entry name" value="TPP_enzyme_C"/>
    <property type="match status" value="1"/>
</dbReference>
<keyword evidence="2 4" id="KW-0786">Thiamine pyrophosphate</keyword>
<dbReference type="PANTHER" id="PTHR42981:SF2">
    <property type="entry name" value="PYRUVATE DEHYDROGENASE [UBIQUINONE]"/>
    <property type="match status" value="1"/>
</dbReference>
<dbReference type="EMBL" id="AZFS01000031">
    <property type="protein sequence ID" value="KRL96500.1"/>
    <property type="molecule type" value="Genomic_DNA"/>
</dbReference>
<dbReference type="NCBIfam" id="TIGR02720">
    <property type="entry name" value="pyruv_oxi_spxB"/>
    <property type="match status" value="1"/>
</dbReference>
<protein>
    <recommendedName>
        <fullName evidence="3">Pyruvate oxidase</fullName>
        <ecNumber evidence="3">1.2.3.3</ecNumber>
    </recommendedName>
</protein>
<dbReference type="PROSITE" id="PS00187">
    <property type="entry name" value="TPP_ENZYMES"/>
    <property type="match status" value="1"/>
</dbReference>
<dbReference type="Pfam" id="PF00205">
    <property type="entry name" value="TPP_enzyme_M"/>
    <property type="match status" value="1"/>
</dbReference>
<dbReference type="PATRIC" id="fig|1423753.3.peg.1948"/>
<dbReference type="InterPro" id="IPR014092">
    <property type="entry name" value="Pyruvate_oxidase"/>
</dbReference>
<feature type="domain" description="Thiamine pyrophosphate enzyme central" evidence="5">
    <location>
        <begin position="212"/>
        <end position="343"/>
    </location>
</feature>
<proteinExistence type="inferred from homology"/>
<sequence length="613" mass="67137">MHHILVGGIFMITKHTKATTISAGTALLKVLEAWQVDHLYGIPGGSINSVMDALEAEKSQLQYIQVRHEEVGAMAAAADAKLTGKIGVCFGSAGPGGTHLLNGLYDAREDHVPVLALIGQFGTSGMNMDTFQEMNENPIYADVAIYNVTAVNANTLPHVIDEAIRRAYAHQGVAVVQIPVDLPWQLIKAEDWYSSANSYQKPLLPQPNPEKIKQVVDILQTAKRPLIYYGIGTRGAGKELQALSQQLKIPLISTYPAKGIVPDDYVAYLGSANRVAQKPANEALAQADTVLFIGNNYPFAEVSKAFKNTSKFLQIDIDPAKLGKRHKTNVAVLADAKLALAAILQQINERDATPWWQANLANNKNWRQYLASLENKTDGPLQAYQVLKAVNQVADPDAVFSIDVGDINLNANRHLKLTPKNQHITSNLFATMGVGIPGAIAAKLNYPSRQVFNLAGDGGAAMTMQDLATQVQYRLPIINVVFTNHQYGFIKDEQEDTNKNDFIGVEFNDIDFSKIASGVHMKAFRIDRIDQLTDTFNQARDLAKTEPVLIDAVITGERPLPAEKLRLDSSVYPINEVQAFKQRYAAEDLHPLATYLAKYGLTDAQNEVGQGGF</sequence>
<dbReference type="STRING" id="1423753.FD28_GL001857"/>
<gene>
    <name evidence="8" type="ORF">FD28_GL001857</name>
</gene>
<keyword evidence="8" id="KW-0670">Pyruvate</keyword>
<reference evidence="8 9" key="1">
    <citation type="journal article" date="2015" name="Genome Announc.">
        <title>Expanding the biotechnology potential of lactobacilli through comparative genomics of 213 strains and associated genera.</title>
        <authorList>
            <person name="Sun Z."/>
            <person name="Harris H.M."/>
            <person name="McCann A."/>
            <person name="Guo C."/>
            <person name="Argimon S."/>
            <person name="Zhang W."/>
            <person name="Yang X."/>
            <person name="Jeffery I.B."/>
            <person name="Cooney J.C."/>
            <person name="Kagawa T.F."/>
            <person name="Liu W."/>
            <person name="Song Y."/>
            <person name="Salvetti E."/>
            <person name="Wrobel A."/>
            <person name="Rasinkangas P."/>
            <person name="Parkhill J."/>
            <person name="Rea M.C."/>
            <person name="O'Sullivan O."/>
            <person name="Ritari J."/>
            <person name="Douillard F.P."/>
            <person name="Paul Ross R."/>
            <person name="Yang R."/>
            <person name="Briner A.E."/>
            <person name="Felis G.E."/>
            <person name="de Vos W.M."/>
            <person name="Barrangou R."/>
            <person name="Klaenhammer T.R."/>
            <person name="Caufield P.W."/>
            <person name="Cui Y."/>
            <person name="Zhang H."/>
            <person name="O'Toole P.W."/>
        </authorList>
    </citation>
    <scope>NUCLEOTIDE SEQUENCE [LARGE SCALE GENOMIC DNA]</scope>
    <source>
        <strain evidence="8 9">DSM 16381</strain>
    </source>
</reference>
<feature type="domain" description="Thiamine pyrophosphate enzyme N-terminal TPP-binding" evidence="7">
    <location>
        <begin position="23"/>
        <end position="136"/>
    </location>
</feature>
<dbReference type="SUPFAM" id="SSF52467">
    <property type="entry name" value="DHS-like NAD/FAD-binding domain"/>
    <property type="match status" value="1"/>
</dbReference>
<dbReference type="InterPro" id="IPR000399">
    <property type="entry name" value="TPP-bd_CS"/>
</dbReference>
<dbReference type="Gene3D" id="3.40.50.1220">
    <property type="entry name" value="TPP-binding domain"/>
    <property type="match status" value="1"/>
</dbReference>
<evidence type="ECO:0000259" key="6">
    <source>
        <dbReference type="Pfam" id="PF02775"/>
    </source>
</evidence>
<comment type="similarity">
    <text evidence="1 4">Belongs to the TPP enzyme family.</text>
</comment>
<accession>A0A0R1UUQ6</accession>
<dbReference type="Proteomes" id="UP000051580">
    <property type="component" value="Unassembled WGS sequence"/>
</dbReference>
<evidence type="ECO:0000256" key="2">
    <source>
        <dbReference type="ARBA" id="ARBA00023052"/>
    </source>
</evidence>
<dbReference type="InterPro" id="IPR029061">
    <property type="entry name" value="THDP-binding"/>
</dbReference>
<evidence type="ECO:0000259" key="5">
    <source>
        <dbReference type="Pfam" id="PF00205"/>
    </source>
</evidence>
<evidence type="ECO:0000259" key="7">
    <source>
        <dbReference type="Pfam" id="PF02776"/>
    </source>
</evidence>
<dbReference type="InterPro" id="IPR012000">
    <property type="entry name" value="Thiamin_PyroP_enz_cen_dom"/>
</dbReference>
<dbReference type="CDD" id="cd02014">
    <property type="entry name" value="TPP_POX"/>
    <property type="match status" value="1"/>
</dbReference>
<dbReference type="Gene3D" id="3.40.50.970">
    <property type="match status" value="2"/>
</dbReference>
<evidence type="ECO:0000313" key="9">
    <source>
        <dbReference type="Proteomes" id="UP000051580"/>
    </source>
</evidence>
<dbReference type="InterPro" id="IPR047211">
    <property type="entry name" value="POXB-like"/>
</dbReference>
<dbReference type="CDD" id="cd07039">
    <property type="entry name" value="TPP_PYR_POX"/>
    <property type="match status" value="1"/>
</dbReference>
<dbReference type="GO" id="GO:0000287">
    <property type="term" value="F:magnesium ion binding"/>
    <property type="evidence" value="ECO:0007669"/>
    <property type="project" value="InterPro"/>
</dbReference>
<dbReference type="InterPro" id="IPR047210">
    <property type="entry name" value="TPP_PYR_POXB-like"/>
</dbReference>
<evidence type="ECO:0000313" key="8">
    <source>
        <dbReference type="EMBL" id="KRL96500.1"/>
    </source>
</evidence>
<comment type="caution">
    <text evidence="8">The sequence shown here is derived from an EMBL/GenBank/DDBJ whole genome shotgun (WGS) entry which is preliminary data.</text>
</comment>
<dbReference type="GO" id="GO:0047112">
    <property type="term" value="F:pyruvate oxidase activity"/>
    <property type="evidence" value="ECO:0007669"/>
    <property type="project" value="UniProtKB-UniRule"/>
</dbReference>
<evidence type="ECO:0000256" key="3">
    <source>
        <dbReference type="NCBIfam" id="TIGR02720"/>
    </source>
</evidence>
<dbReference type="GO" id="GO:0030976">
    <property type="term" value="F:thiamine pyrophosphate binding"/>
    <property type="evidence" value="ECO:0007669"/>
    <property type="project" value="InterPro"/>
</dbReference>
<organism evidence="8 9">
    <name type="scientific">Levilactobacillus hammesii DSM 16381</name>
    <dbReference type="NCBI Taxonomy" id="1423753"/>
    <lineage>
        <taxon>Bacteria</taxon>
        <taxon>Bacillati</taxon>
        <taxon>Bacillota</taxon>
        <taxon>Bacilli</taxon>
        <taxon>Lactobacillales</taxon>
        <taxon>Lactobacillaceae</taxon>
        <taxon>Levilactobacillus</taxon>
    </lineage>
</organism>
<dbReference type="Gene3D" id="1.10.10.940">
    <property type="match status" value="1"/>
</dbReference>
<dbReference type="InterPro" id="IPR012001">
    <property type="entry name" value="Thiamin_PyroP_enz_TPP-bd_dom"/>
</dbReference>